<dbReference type="AlphaFoldDB" id="D4EAA8"/>
<evidence type="ECO:0000313" key="3">
    <source>
        <dbReference type="Proteomes" id="UP000005723"/>
    </source>
</evidence>
<evidence type="ECO:0000259" key="1">
    <source>
        <dbReference type="Pfam" id="PF25670"/>
    </source>
</evidence>
<comment type="caution">
    <text evidence="2">The sequence shown here is derived from an EMBL/GenBank/DDBJ whole genome shotgun (WGS) entry which is preliminary data.</text>
</comment>
<keyword evidence="3" id="KW-1185">Reference proteome</keyword>
<gene>
    <name evidence="2" type="ORF">HMPREF0758_5108</name>
</gene>
<name>D4EAA8_SEROD</name>
<dbReference type="HOGENOM" id="CLU_2066531_0_0_6"/>
<proteinExistence type="predicted"/>
<organism evidence="2 3">
    <name type="scientific">Serratia odorifera DSM 4582</name>
    <dbReference type="NCBI Taxonomy" id="667129"/>
    <lineage>
        <taxon>Bacteria</taxon>
        <taxon>Pseudomonadati</taxon>
        <taxon>Pseudomonadota</taxon>
        <taxon>Gammaproteobacteria</taxon>
        <taxon>Enterobacterales</taxon>
        <taxon>Yersiniaceae</taxon>
        <taxon>Serratia</taxon>
    </lineage>
</organism>
<feature type="domain" description="Phage tail protein C-terminal" evidence="1">
    <location>
        <begin position="17"/>
        <end position="115"/>
    </location>
</feature>
<accession>D4EAA8</accession>
<feature type="non-terminal residue" evidence="2">
    <location>
        <position position="1"/>
    </location>
</feature>
<dbReference type="EMBL" id="ADBY01000083">
    <property type="protein sequence ID" value="EFE93253.1"/>
    <property type="molecule type" value="Genomic_DNA"/>
</dbReference>
<reference evidence="2 3" key="1">
    <citation type="submission" date="2010-01" db="EMBL/GenBank/DDBJ databases">
        <authorList>
            <person name="Muzny D."/>
            <person name="Qin X."/>
            <person name="Deng J."/>
            <person name="Jiang H."/>
            <person name="Liu Y."/>
            <person name="Qu J."/>
            <person name="Song X.-Z."/>
            <person name="Zhang L."/>
            <person name="Thornton R."/>
            <person name="Coyle M."/>
            <person name="Francisco L."/>
            <person name="Jackson L."/>
            <person name="Javaid M."/>
            <person name="Korchina V."/>
            <person name="Kovar C."/>
            <person name="Mata R."/>
            <person name="Mathew T."/>
            <person name="Ngo R."/>
            <person name="Nguyen L."/>
            <person name="Nguyen N."/>
            <person name="Okwuonu G."/>
            <person name="Ongeri F."/>
            <person name="Pham C."/>
            <person name="Simmons D."/>
            <person name="Wilczek-Boney K."/>
            <person name="Hale W."/>
            <person name="Jakkamsetti A."/>
            <person name="Pham P."/>
            <person name="Ruth R."/>
            <person name="San Lucas F."/>
            <person name="Warren J."/>
            <person name="Zhang J."/>
            <person name="Zhao Z."/>
            <person name="Zhou C."/>
            <person name="Zhu D."/>
            <person name="Lee S."/>
            <person name="Bess C."/>
            <person name="Blankenburg K."/>
            <person name="Forbes L."/>
            <person name="Fu Q."/>
            <person name="Gubbala S."/>
            <person name="Hirani K."/>
            <person name="Jayaseelan J.C."/>
            <person name="Lara F."/>
            <person name="Munidasa M."/>
            <person name="Palculict T."/>
            <person name="Patil S."/>
            <person name="Pu L.-L."/>
            <person name="Saada N."/>
            <person name="Tang L."/>
            <person name="Weissenberger G."/>
            <person name="Zhu Y."/>
            <person name="Hemphill L."/>
            <person name="Shang Y."/>
            <person name="Youmans B."/>
            <person name="Ayvaz T."/>
            <person name="Ross M."/>
            <person name="Santibanez J."/>
            <person name="Aqrawi P."/>
            <person name="Gross S."/>
            <person name="Joshi V."/>
            <person name="Fowler G."/>
            <person name="Nazareth L."/>
            <person name="Reid J."/>
            <person name="Worley K."/>
            <person name="Petrosino J."/>
            <person name="Highlander S."/>
            <person name="Gibbs R."/>
        </authorList>
    </citation>
    <scope>NUCLEOTIDE SEQUENCE [LARGE SCALE GENOMIC DNA]</scope>
    <source>
        <strain evidence="2 3">DSM 4582</strain>
    </source>
</reference>
<sequence>GSPADMSADYLDGFTLAGSVAVNDEATGVQAERISTGVYRITGSLGLANEGWTIEVPQDVNGNRLCFVATDTAPDGTITVTVSQRRFDIDSAMIVAGAPMDIPVERWIDFRLEMPDKK</sequence>
<evidence type="ECO:0000313" key="2">
    <source>
        <dbReference type="EMBL" id="EFE93253.1"/>
    </source>
</evidence>
<protein>
    <recommendedName>
        <fullName evidence="1">Phage tail protein C-terminal domain-containing protein</fullName>
    </recommendedName>
</protein>
<dbReference type="Pfam" id="PF25670">
    <property type="entry name" value="Phage_tail_C_2"/>
    <property type="match status" value="1"/>
</dbReference>
<dbReference type="Proteomes" id="UP000005723">
    <property type="component" value="Unassembled WGS sequence"/>
</dbReference>
<dbReference type="InterPro" id="IPR058008">
    <property type="entry name" value="Gp26_C"/>
</dbReference>